<dbReference type="EMBL" id="JAMTCP010000011">
    <property type="protein sequence ID" value="MCP2258791.1"/>
    <property type="molecule type" value="Genomic_DNA"/>
</dbReference>
<evidence type="ECO:0000313" key="2">
    <source>
        <dbReference type="Proteomes" id="UP001205311"/>
    </source>
</evidence>
<evidence type="ECO:0000313" key="1">
    <source>
        <dbReference type="EMBL" id="MCP2258791.1"/>
    </source>
</evidence>
<dbReference type="RefSeq" id="WP_253669712.1">
    <property type="nucleotide sequence ID" value="NZ_JAMTCP010000011.1"/>
</dbReference>
<evidence type="ECO:0008006" key="3">
    <source>
        <dbReference type="Google" id="ProtNLM"/>
    </source>
</evidence>
<proteinExistence type="predicted"/>
<accession>A0ABT1HTD9</accession>
<sequence length="213" mass="23159">MGELEFCQVDVQRHGLGVLDREIGVFVMGDYPNGLVRALPIGALISTGIDSGPVRVAVEPRDAAPDTQDLGEWEDAAEISVLAAFGELRVSPLVGQPVRELGVLSAHGPATYRLRVCARGRDRQARRILALDEEPAEEYLISAWPDPVMRPDLILRATSSYGLSLRQSAISAPTEAGVGTQHARSEWEDRLRREEHLRAIAAAARKRAPLPGT</sequence>
<dbReference type="Proteomes" id="UP001205311">
    <property type="component" value="Unassembled WGS sequence"/>
</dbReference>
<reference evidence="1 2" key="1">
    <citation type="submission" date="2022-06" db="EMBL/GenBank/DDBJ databases">
        <title>Genomic Encyclopedia of Archaeal and Bacterial Type Strains, Phase II (KMG-II): from individual species to whole genera.</title>
        <authorList>
            <person name="Goeker M."/>
        </authorList>
    </citation>
    <scope>NUCLEOTIDE SEQUENCE [LARGE SCALE GENOMIC DNA]</scope>
    <source>
        <strain evidence="1 2">DSM 40477</strain>
    </source>
</reference>
<keyword evidence="2" id="KW-1185">Reference proteome</keyword>
<protein>
    <recommendedName>
        <fullName evidence="3">BFN domain-containing protein</fullName>
    </recommendedName>
</protein>
<gene>
    <name evidence="1" type="ORF">LX15_002489</name>
</gene>
<name>A0ABT1HTD9_STRSD</name>
<comment type="caution">
    <text evidence="1">The sequence shown here is derived from an EMBL/GenBank/DDBJ whole genome shotgun (WGS) entry which is preliminary data.</text>
</comment>
<organism evidence="1 2">
    <name type="scientific">Streptoalloteichus tenebrarius (strain ATCC 17920 / DSM 40477 / JCM 4838 / CBS 697.72 / NBRC 16177 / NCIMB 11028 / NRRL B-12390 / A12253. 1 / ISP 5477)</name>
    <name type="common">Streptomyces tenebrarius</name>
    <dbReference type="NCBI Taxonomy" id="1933"/>
    <lineage>
        <taxon>Bacteria</taxon>
        <taxon>Bacillati</taxon>
        <taxon>Actinomycetota</taxon>
        <taxon>Actinomycetes</taxon>
        <taxon>Pseudonocardiales</taxon>
        <taxon>Pseudonocardiaceae</taxon>
        <taxon>Streptoalloteichus</taxon>
    </lineage>
</organism>